<dbReference type="Pfam" id="PF23121">
    <property type="entry name" value="SPOC_AIPP2"/>
    <property type="match status" value="1"/>
</dbReference>
<dbReference type="PANTHER" id="PTHR33304">
    <property type="match status" value="1"/>
</dbReference>
<keyword evidence="1" id="KW-0479">Metal-binding</keyword>
<keyword evidence="2" id="KW-0863">Zinc-finger</keyword>
<sequence length="758" mass="84553">MGRKEDRRRDIGFAGFLRRFRGLMRGVSEGAGKMNVLCEVCGDVGWEELILRCNKCKNAARHQYCFDPVIYDGSLVEWSCNDCLPNGNEVGNLLDISNQRKSSQTELGFSITKETNMKKMKLTKGLWSWGHHRNRSFKARCDGSDSRTKHFASGNAFSSSEMFTGEMSKINDCEMEGIGKNEYSSHSALDNASRAEQHINIQNPMGSLKPTLNSIKGLNLSSEKDGRFSSSDHVEGSIPEGRDGLFSSVNDVERAHLMIRDGSNPTFTSVEHMDLVHKKQLLQPSSLERNSMGTSIPCSENMDVLHKMQLLKPSTLEKKYVDKSVPNSEKMDVMLMERSCPLNNPMGIRAKRVVTNVDPIEPSRQFDQACLEVSSKAHEIHEADAGSKGAQNFKNGKPKKQRRLILPYEEEEDVEPIQVDDVNCQSCGIDGQTKKPVEIVAALGDINAGCGQNVCSQLALPTIAVKGQCGLSSTPFITKYFCVQPIDEPNWTYVSFPSFRSEDLYNVFLCGANILVLYVDSGIMKIGMDYIPVGAHLSNKACKKVCELSMSLPQIMKVTEIPISKAWPKSWEEASVPTAESIGLFFFSQNTRSNKEFDDLVKHVIDCDIVLETDVSFAKLLVFPSVVLPAEYRVFQGKHYLWGVFKRSKDMAERDALVEQNCTGCLADEDVPEQNALDIVPSEALDQEMALVVSDIHHHNQLSLTASQEVEKEALSDKGPSPPVINSPEKPMYLILDTSCKVLKKWRCKRMRTKSSVL</sequence>
<protein>
    <recommendedName>
        <fullName evidence="7">Zinc finger PHD-type domain-containing protein</fullName>
    </recommendedName>
</protein>
<reference evidence="8" key="1">
    <citation type="submission" date="2015-04" db="UniProtKB">
        <authorList>
            <consortium name="EnsemblPlants"/>
        </authorList>
    </citation>
    <scope>IDENTIFICATION</scope>
</reference>
<dbReference type="SMART" id="SM00249">
    <property type="entry name" value="PHD"/>
    <property type="match status" value="1"/>
</dbReference>
<evidence type="ECO:0000256" key="5">
    <source>
        <dbReference type="ARBA" id="ARBA00023163"/>
    </source>
</evidence>
<organism evidence="8">
    <name type="scientific">Oryza punctata</name>
    <name type="common">Red rice</name>
    <dbReference type="NCBI Taxonomy" id="4537"/>
    <lineage>
        <taxon>Eukaryota</taxon>
        <taxon>Viridiplantae</taxon>
        <taxon>Streptophyta</taxon>
        <taxon>Embryophyta</taxon>
        <taxon>Tracheophyta</taxon>
        <taxon>Spermatophyta</taxon>
        <taxon>Magnoliopsida</taxon>
        <taxon>Liliopsida</taxon>
        <taxon>Poales</taxon>
        <taxon>Poaceae</taxon>
        <taxon>BOP clade</taxon>
        <taxon>Oryzoideae</taxon>
        <taxon>Oryzeae</taxon>
        <taxon>Oryzinae</taxon>
        <taxon>Oryza</taxon>
    </lineage>
</organism>
<evidence type="ECO:0000256" key="3">
    <source>
        <dbReference type="ARBA" id="ARBA00022833"/>
    </source>
</evidence>
<reference evidence="8" key="2">
    <citation type="submission" date="2018-05" db="EMBL/GenBank/DDBJ databases">
        <title>OpunRS2 (Oryza punctata Reference Sequence Version 2).</title>
        <authorList>
            <person name="Zhang J."/>
            <person name="Kudrna D."/>
            <person name="Lee S."/>
            <person name="Talag J."/>
            <person name="Welchert J."/>
            <person name="Wing R.A."/>
        </authorList>
    </citation>
    <scope>NUCLEOTIDE SEQUENCE [LARGE SCALE GENOMIC DNA]</scope>
</reference>
<evidence type="ECO:0000256" key="6">
    <source>
        <dbReference type="SAM" id="MobiDB-lite"/>
    </source>
</evidence>
<dbReference type="InterPro" id="IPR013083">
    <property type="entry name" value="Znf_RING/FYVE/PHD"/>
</dbReference>
<dbReference type="Gramene" id="OPUNC11G03610.4">
    <property type="protein sequence ID" value="OPUNC11G03610.4"/>
    <property type="gene ID" value="OPUNC11G03610"/>
</dbReference>
<keyword evidence="4" id="KW-0805">Transcription regulation</keyword>
<dbReference type="GO" id="GO:0008270">
    <property type="term" value="F:zinc ion binding"/>
    <property type="evidence" value="ECO:0007669"/>
    <property type="project" value="UniProtKB-KW"/>
</dbReference>
<dbReference type="InterPro" id="IPR056280">
    <property type="entry name" value="AIPP2-like_SPOC"/>
</dbReference>
<dbReference type="GO" id="GO:0034244">
    <property type="term" value="P:negative regulation of transcription elongation by RNA polymerase II"/>
    <property type="evidence" value="ECO:0007669"/>
    <property type="project" value="InterPro"/>
</dbReference>
<evidence type="ECO:0000259" key="7">
    <source>
        <dbReference type="SMART" id="SM00249"/>
    </source>
</evidence>
<dbReference type="PANTHER" id="PTHR33304:SF49">
    <property type="entry name" value="OS12G0161500 PROTEIN"/>
    <property type="match status" value="1"/>
</dbReference>
<evidence type="ECO:0000256" key="1">
    <source>
        <dbReference type="ARBA" id="ARBA00022723"/>
    </source>
</evidence>
<keyword evidence="9" id="KW-1185">Reference proteome</keyword>
<feature type="domain" description="Zinc finger PHD-type" evidence="7">
    <location>
        <begin position="37"/>
        <end position="84"/>
    </location>
</feature>
<dbReference type="InterPro" id="IPR049914">
    <property type="entry name" value="PHD1-3/5-6"/>
</dbReference>
<accession>A0A0E0MCR6</accession>
<dbReference type="OMA" id="INDCEME"/>
<dbReference type="GO" id="GO:0140566">
    <property type="term" value="F:histone reader activity"/>
    <property type="evidence" value="ECO:0007669"/>
    <property type="project" value="InterPro"/>
</dbReference>
<dbReference type="Proteomes" id="UP000026962">
    <property type="component" value="Chromosome 11"/>
</dbReference>
<dbReference type="STRING" id="4537.A0A0E0MCR6"/>
<evidence type="ECO:0000256" key="2">
    <source>
        <dbReference type="ARBA" id="ARBA00022771"/>
    </source>
</evidence>
<dbReference type="InterPro" id="IPR001965">
    <property type="entry name" value="Znf_PHD"/>
</dbReference>
<dbReference type="EnsemblPlants" id="OPUNC11G03610.4">
    <property type="protein sequence ID" value="OPUNC11G03610.4"/>
    <property type="gene ID" value="OPUNC11G03610"/>
</dbReference>
<dbReference type="SUPFAM" id="SSF57903">
    <property type="entry name" value="FYVE/PHD zinc finger"/>
    <property type="match status" value="1"/>
</dbReference>
<dbReference type="Gene3D" id="3.30.40.10">
    <property type="entry name" value="Zinc/RING finger domain, C3HC4 (zinc finger)"/>
    <property type="match status" value="1"/>
</dbReference>
<dbReference type="eggNOG" id="ENOG502S3W9">
    <property type="taxonomic scope" value="Eukaryota"/>
</dbReference>
<proteinExistence type="predicted"/>
<evidence type="ECO:0000313" key="9">
    <source>
        <dbReference type="Proteomes" id="UP000026962"/>
    </source>
</evidence>
<evidence type="ECO:0000256" key="4">
    <source>
        <dbReference type="ARBA" id="ARBA00023015"/>
    </source>
</evidence>
<keyword evidence="5" id="KW-0804">Transcription</keyword>
<keyword evidence="3" id="KW-0862">Zinc</keyword>
<evidence type="ECO:0000313" key="8">
    <source>
        <dbReference type="EnsemblPlants" id="OPUNC11G03610.4"/>
    </source>
</evidence>
<dbReference type="InterPro" id="IPR011011">
    <property type="entry name" value="Znf_FYVE_PHD"/>
</dbReference>
<name>A0A0E0MCR6_ORYPU</name>
<dbReference type="AlphaFoldDB" id="A0A0E0MCR6"/>
<feature type="region of interest" description="Disordered" evidence="6">
    <location>
        <begin position="223"/>
        <end position="242"/>
    </location>
</feature>